<sequence length="351" mass="41844">MSKIPKKQIQQKTSFFTEKSSKKDIEDEEDEENEKNMLKKLKKNKEKKSKKILQSDSDSDQMNNEQTRIFIKKKKVEEQKMPQEETQISANNYKNDSRKIIYVPPLNINMKWNQLRNSNCSHEEYQKWEESLKKSEAFDIKDIKETIIQRLVNCKIKGFQSKEQLLQKGIQEIIEQNPQINDIEYELDEASLEEFRNDQFNLLEKLMSENNLIATDLLSQNNLQNIENLDQAIIEIEENYYNSKNSVQKQFEIYEKEENSIKKYTQDCSLITMRVKSLLLDIKSDELFTDSIENTDKLDEQTTFQLVELTAYIMNNVHYFQKFNLKCDLLHPLDLQYVIDKFLNNIQKQNK</sequence>
<dbReference type="InParanoid" id="G0QX08"/>
<dbReference type="EMBL" id="GL984027">
    <property type="protein sequence ID" value="EGR30243.1"/>
    <property type="molecule type" value="Genomic_DNA"/>
</dbReference>
<organism evidence="2 3">
    <name type="scientific">Ichthyophthirius multifiliis</name>
    <name type="common">White spot disease agent</name>
    <name type="synonym">Ich</name>
    <dbReference type="NCBI Taxonomy" id="5932"/>
    <lineage>
        <taxon>Eukaryota</taxon>
        <taxon>Sar</taxon>
        <taxon>Alveolata</taxon>
        <taxon>Ciliophora</taxon>
        <taxon>Intramacronucleata</taxon>
        <taxon>Oligohymenophorea</taxon>
        <taxon>Hymenostomatida</taxon>
        <taxon>Ophryoglenina</taxon>
        <taxon>Ichthyophthirius</taxon>
    </lineage>
</organism>
<keyword evidence="3" id="KW-1185">Reference proteome</keyword>
<proteinExistence type="predicted"/>
<feature type="region of interest" description="Disordered" evidence="1">
    <location>
        <begin position="1"/>
        <end position="65"/>
    </location>
</feature>
<name>G0QX08_ICHMU</name>
<dbReference type="Proteomes" id="UP000008983">
    <property type="component" value="Unassembled WGS sequence"/>
</dbReference>
<feature type="compositionally biased region" description="Basic residues" evidence="1">
    <location>
        <begin position="38"/>
        <end position="51"/>
    </location>
</feature>
<dbReference type="OMA" id="QHQSDIQ"/>
<evidence type="ECO:0000313" key="2">
    <source>
        <dbReference type="EMBL" id="EGR30243.1"/>
    </source>
</evidence>
<evidence type="ECO:0000313" key="3">
    <source>
        <dbReference type="Proteomes" id="UP000008983"/>
    </source>
</evidence>
<dbReference type="OrthoDB" id="292059at2759"/>
<reference evidence="2 3" key="1">
    <citation type="submission" date="2011-07" db="EMBL/GenBank/DDBJ databases">
        <authorList>
            <person name="Coyne R."/>
            <person name="Brami D."/>
            <person name="Johnson J."/>
            <person name="Hostetler J."/>
            <person name="Hannick L."/>
            <person name="Clark T."/>
            <person name="Cassidy-Hanley D."/>
            <person name="Inman J."/>
        </authorList>
    </citation>
    <scope>NUCLEOTIDE SEQUENCE [LARGE SCALE GENOMIC DNA]</scope>
    <source>
        <strain evidence="2 3">G5</strain>
    </source>
</reference>
<feature type="compositionally biased region" description="Polar residues" evidence="1">
    <location>
        <begin position="54"/>
        <end position="65"/>
    </location>
</feature>
<dbReference type="AlphaFoldDB" id="G0QX08"/>
<accession>G0QX08</accession>
<dbReference type="GeneID" id="14906366"/>
<dbReference type="RefSeq" id="XP_004031839.1">
    <property type="nucleotide sequence ID" value="XM_004031791.1"/>
</dbReference>
<protein>
    <submittedName>
        <fullName evidence="2">Uncharacterized protein</fullName>
    </submittedName>
</protein>
<dbReference type="eggNOG" id="ENOG502STF9">
    <property type="taxonomic scope" value="Eukaryota"/>
</dbReference>
<evidence type="ECO:0000256" key="1">
    <source>
        <dbReference type="SAM" id="MobiDB-lite"/>
    </source>
</evidence>
<gene>
    <name evidence="2" type="ORF">IMG5_136970</name>
</gene>